<dbReference type="KEGG" id="psac:PSM36_0246"/>
<dbReference type="Proteomes" id="UP000187464">
    <property type="component" value="Chromosome I"/>
</dbReference>
<dbReference type="SUPFAM" id="SSF53335">
    <property type="entry name" value="S-adenosyl-L-methionine-dependent methyltransferases"/>
    <property type="match status" value="1"/>
</dbReference>
<dbReference type="EMBL" id="LT605205">
    <property type="protein sequence ID" value="SCD19082.1"/>
    <property type="molecule type" value="Genomic_DNA"/>
</dbReference>
<feature type="domain" description="Methyltransferase FkbM" evidence="1">
    <location>
        <begin position="127"/>
        <end position="242"/>
    </location>
</feature>
<keyword evidence="3" id="KW-1185">Reference proteome</keyword>
<evidence type="ECO:0000313" key="3">
    <source>
        <dbReference type="Proteomes" id="UP000187464"/>
    </source>
</evidence>
<dbReference type="InterPro" id="IPR029063">
    <property type="entry name" value="SAM-dependent_MTases_sf"/>
</dbReference>
<sequence>MKKLLEEIGKKLGYKYFRYGIPYQLECKKHKNEIDYLKSVLADDLSRDVLNAAIKCRMTRNYKYLKPFYDTNNTKELMLNSGYTVCFDPSQYFPKDIINLSTEEVFIDGGGFVGDTALNFIGQTAGYFNKIHIFEPIKRNCEQIRKNITNLSDKVILHNLGLYSSCEETFFEDSGSGSRIGKGKELVKLVALDNYFSEQERSEITYIKLDVEGAEMSALEGMQDTIIKYNPKLAICIYHKPADLWELPLYIHKLNPKYNLYIRQHHPVNETVLYAV</sequence>
<dbReference type="InterPro" id="IPR006342">
    <property type="entry name" value="FkbM_mtfrase"/>
</dbReference>
<dbReference type="RefSeq" id="WP_076928438.1">
    <property type="nucleotide sequence ID" value="NZ_LT605205.1"/>
</dbReference>
<dbReference type="Gene3D" id="3.40.50.150">
    <property type="entry name" value="Vaccinia Virus protein VP39"/>
    <property type="match status" value="1"/>
</dbReference>
<keyword evidence="2" id="KW-0808">Transferase</keyword>
<dbReference type="AlphaFoldDB" id="A0A1R3SZ60"/>
<dbReference type="STRING" id="1642647.PSM36_0246"/>
<reference evidence="2 3" key="1">
    <citation type="submission" date="2016-08" db="EMBL/GenBank/DDBJ databases">
        <authorList>
            <person name="Seilhamer J.J."/>
        </authorList>
    </citation>
    <scope>NUCLEOTIDE SEQUENCE [LARGE SCALE GENOMIC DNA]</scope>
    <source>
        <strain evidence="2">M3/6</strain>
    </source>
</reference>
<organism evidence="2 3">
    <name type="scientific">Proteiniphilum saccharofermentans</name>
    <dbReference type="NCBI Taxonomy" id="1642647"/>
    <lineage>
        <taxon>Bacteria</taxon>
        <taxon>Pseudomonadati</taxon>
        <taxon>Bacteroidota</taxon>
        <taxon>Bacteroidia</taxon>
        <taxon>Bacteroidales</taxon>
        <taxon>Dysgonomonadaceae</taxon>
        <taxon>Proteiniphilum</taxon>
    </lineage>
</organism>
<dbReference type="GO" id="GO:0032259">
    <property type="term" value="P:methylation"/>
    <property type="evidence" value="ECO:0007669"/>
    <property type="project" value="UniProtKB-KW"/>
</dbReference>
<dbReference type="GO" id="GO:0008168">
    <property type="term" value="F:methyltransferase activity"/>
    <property type="evidence" value="ECO:0007669"/>
    <property type="project" value="UniProtKB-KW"/>
</dbReference>
<dbReference type="NCBIfam" id="TIGR01444">
    <property type="entry name" value="fkbM_fam"/>
    <property type="match status" value="1"/>
</dbReference>
<proteinExistence type="predicted"/>
<dbReference type="Pfam" id="PF05050">
    <property type="entry name" value="Methyltransf_21"/>
    <property type="match status" value="1"/>
</dbReference>
<keyword evidence="2" id="KW-0489">Methyltransferase</keyword>
<evidence type="ECO:0000259" key="1">
    <source>
        <dbReference type="Pfam" id="PF05050"/>
    </source>
</evidence>
<protein>
    <submittedName>
        <fullName evidence="2">Methyltransferase, FkbM family</fullName>
    </submittedName>
</protein>
<gene>
    <name evidence="2" type="ORF">PSM36_0246</name>
</gene>
<evidence type="ECO:0000313" key="2">
    <source>
        <dbReference type="EMBL" id="SCD19082.1"/>
    </source>
</evidence>
<name>A0A1R3SZ60_9BACT</name>
<accession>A0A1R3SZ60</accession>